<dbReference type="EMBL" id="WQKZ01000003">
    <property type="protein sequence ID" value="MVN77293.1"/>
    <property type="molecule type" value="Genomic_DNA"/>
</dbReference>
<keyword evidence="1" id="KW-0732">Signal</keyword>
<evidence type="ECO:0000256" key="1">
    <source>
        <dbReference type="SAM" id="SignalP"/>
    </source>
</evidence>
<sequence>MKCAHNFQRWWVIAGLLVGLLSGPALGQHTPADPMPALPPLREIALDSIQVAPQTVDISGWLLLDKDIEEELSGAVHNLYDFKFNKADKQFRSLRRRYPQHPMAYFLLSLSTWWKMMPNNVADNRYDKVFLAYTDTAITKAAALYKADEHNYEACFFLAGAYGMQARLHAERHDWRKATVASRRALNFLQKSQEANGLSSEFLFGQGLFNYYSVWIGAEYTWLRPILFFFPKGSRERGLAQLREVSQTAFYTGTEAKFFLVNILSSARENQAEAAFELTRQLNADFPDNSYFELEYAKLCFRQGRLKETEQACRSVLQKYGVGQVGYEAYIGRAAAYMLGYLMEQRYHDPAKAKDYYQRCVVYSEQAGMTKRGYYIFAETRLARLAVNERDAPTARRYYSAVLEQSDSGEAEYKEARTWLRTHPQ</sequence>
<evidence type="ECO:0000313" key="2">
    <source>
        <dbReference type="EMBL" id="MVN77293.1"/>
    </source>
</evidence>
<comment type="caution">
    <text evidence="2">The sequence shown here is derived from an EMBL/GenBank/DDBJ whole genome shotgun (WGS) entry which is preliminary data.</text>
</comment>
<dbReference type="RefSeq" id="WP_157566165.1">
    <property type="nucleotide sequence ID" value="NZ_WQKZ01000003.1"/>
</dbReference>
<dbReference type="SUPFAM" id="SSF48452">
    <property type="entry name" value="TPR-like"/>
    <property type="match status" value="1"/>
</dbReference>
<protein>
    <submittedName>
        <fullName evidence="2">Tol-pal system protein YbgF</fullName>
    </submittedName>
</protein>
<name>A0A7K1TFW5_9BACT</name>
<dbReference type="Gene3D" id="1.25.40.10">
    <property type="entry name" value="Tetratricopeptide repeat domain"/>
    <property type="match status" value="1"/>
</dbReference>
<keyword evidence="3" id="KW-1185">Reference proteome</keyword>
<dbReference type="Proteomes" id="UP000441336">
    <property type="component" value="Unassembled WGS sequence"/>
</dbReference>
<feature type="signal peptide" evidence="1">
    <location>
        <begin position="1"/>
        <end position="27"/>
    </location>
</feature>
<dbReference type="InterPro" id="IPR011990">
    <property type="entry name" value="TPR-like_helical_dom_sf"/>
</dbReference>
<proteinExistence type="predicted"/>
<accession>A0A7K1TFW5</accession>
<feature type="chain" id="PRO_5029552032" evidence="1">
    <location>
        <begin position="28"/>
        <end position="425"/>
    </location>
</feature>
<reference evidence="2 3" key="1">
    <citation type="submission" date="2019-12" db="EMBL/GenBank/DDBJ databases">
        <title>Hymenobacter sp. HMF4947 Genome sequencing and assembly.</title>
        <authorList>
            <person name="Kang H."/>
            <person name="Cha I."/>
            <person name="Kim H."/>
            <person name="Joh K."/>
        </authorList>
    </citation>
    <scope>NUCLEOTIDE SEQUENCE [LARGE SCALE GENOMIC DNA]</scope>
    <source>
        <strain evidence="2 3">HMF4947</strain>
    </source>
</reference>
<dbReference type="AlphaFoldDB" id="A0A7K1TFW5"/>
<evidence type="ECO:0000313" key="3">
    <source>
        <dbReference type="Proteomes" id="UP000441336"/>
    </source>
</evidence>
<gene>
    <name evidence="2" type="ORF">GO988_13235</name>
</gene>
<organism evidence="2 3">
    <name type="scientific">Hymenobacter ginkgonis</name>
    <dbReference type="NCBI Taxonomy" id="2682976"/>
    <lineage>
        <taxon>Bacteria</taxon>
        <taxon>Pseudomonadati</taxon>
        <taxon>Bacteroidota</taxon>
        <taxon>Cytophagia</taxon>
        <taxon>Cytophagales</taxon>
        <taxon>Hymenobacteraceae</taxon>
        <taxon>Hymenobacter</taxon>
    </lineage>
</organism>